<gene>
    <name evidence="1" type="ORF">DFH08DRAFT_824702</name>
</gene>
<comment type="caution">
    <text evidence="1">The sequence shown here is derived from an EMBL/GenBank/DDBJ whole genome shotgun (WGS) entry which is preliminary data.</text>
</comment>
<name>A0AAD6Z3A7_9AGAR</name>
<protein>
    <submittedName>
        <fullName evidence="1">Uncharacterized protein</fullName>
    </submittedName>
</protein>
<reference evidence="1" key="1">
    <citation type="submission" date="2023-03" db="EMBL/GenBank/DDBJ databases">
        <title>Massive genome expansion in bonnet fungi (Mycena s.s.) driven by repeated elements and novel gene families across ecological guilds.</title>
        <authorList>
            <consortium name="Lawrence Berkeley National Laboratory"/>
            <person name="Harder C.B."/>
            <person name="Miyauchi S."/>
            <person name="Viragh M."/>
            <person name="Kuo A."/>
            <person name="Thoen E."/>
            <person name="Andreopoulos B."/>
            <person name="Lu D."/>
            <person name="Skrede I."/>
            <person name="Drula E."/>
            <person name="Henrissat B."/>
            <person name="Morin E."/>
            <person name="Kohler A."/>
            <person name="Barry K."/>
            <person name="LaButti K."/>
            <person name="Morin E."/>
            <person name="Salamov A."/>
            <person name="Lipzen A."/>
            <person name="Mereny Z."/>
            <person name="Hegedus B."/>
            <person name="Baldrian P."/>
            <person name="Stursova M."/>
            <person name="Weitz H."/>
            <person name="Taylor A."/>
            <person name="Grigoriev I.V."/>
            <person name="Nagy L.G."/>
            <person name="Martin F."/>
            <person name="Kauserud H."/>
        </authorList>
    </citation>
    <scope>NUCLEOTIDE SEQUENCE</scope>
    <source>
        <strain evidence="1">CBHHK002</strain>
    </source>
</reference>
<proteinExistence type="predicted"/>
<evidence type="ECO:0000313" key="2">
    <source>
        <dbReference type="Proteomes" id="UP001218218"/>
    </source>
</evidence>
<dbReference type="Proteomes" id="UP001218218">
    <property type="component" value="Unassembled WGS sequence"/>
</dbReference>
<dbReference type="PANTHER" id="PTHR35871:SF1">
    <property type="entry name" value="CXC1-LIKE CYSTEINE CLUSTER ASSOCIATED WITH KDZ TRANSPOSASES DOMAIN-CONTAINING PROTEIN"/>
    <property type="match status" value="1"/>
</dbReference>
<dbReference type="EMBL" id="JARIHO010000093">
    <property type="protein sequence ID" value="KAJ7306254.1"/>
    <property type="molecule type" value="Genomic_DNA"/>
</dbReference>
<accession>A0AAD6Z3A7</accession>
<organism evidence="1 2">
    <name type="scientific">Mycena albidolilacea</name>
    <dbReference type="NCBI Taxonomy" id="1033008"/>
    <lineage>
        <taxon>Eukaryota</taxon>
        <taxon>Fungi</taxon>
        <taxon>Dikarya</taxon>
        <taxon>Basidiomycota</taxon>
        <taxon>Agaricomycotina</taxon>
        <taxon>Agaricomycetes</taxon>
        <taxon>Agaricomycetidae</taxon>
        <taxon>Agaricales</taxon>
        <taxon>Marasmiineae</taxon>
        <taxon>Mycenaceae</taxon>
        <taxon>Mycena</taxon>
    </lineage>
</organism>
<sequence>MNVNPGGKVPEMCDTIIPFDNPHGQGGKVQKMVFDAKLPDGHPYKQFEGLLKGMKIVLAEHRYTKDGKGKTLIGDYEESDMFGDDGNDNFAGEKSQLELVIKAAPGMFHPEMNPIKYFWAWIKRWFQERSNGNWQKAKDLVVQVLRLCPLATICQFFWCANHYACFYRLGATGPIAEFAVKWYHSHYGAQARDLDIARPEWEKRKAKVHTYKKTATAVT</sequence>
<dbReference type="AlphaFoldDB" id="A0AAD6Z3A7"/>
<evidence type="ECO:0000313" key="1">
    <source>
        <dbReference type="EMBL" id="KAJ7306254.1"/>
    </source>
</evidence>
<dbReference type="PANTHER" id="PTHR35871">
    <property type="entry name" value="EXPRESSED PROTEIN"/>
    <property type="match status" value="1"/>
</dbReference>
<keyword evidence="2" id="KW-1185">Reference proteome</keyword>